<comment type="caution">
    <text evidence="4">The sequence shown here is derived from an EMBL/GenBank/DDBJ whole genome shotgun (WGS) entry which is preliminary data.</text>
</comment>
<evidence type="ECO:0000313" key="4">
    <source>
        <dbReference type="EMBL" id="RKO72745.1"/>
    </source>
</evidence>
<dbReference type="AlphaFoldDB" id="A0A420W2C7"/>
<dbReference type="CDD" id="cd04301">
    <property type="entry name" value="NAT_SF"/>
    <property type="match status" value="1"/>
</dbReference>
<dbReference type="InterPro" id="IPR016181">
    <property type="entry name" value="Acyl_CoA_acyltransferase"/>
</dbReference>
<proteinExistence type="predicted"/>
<dbReference type="Gene3D" id="3.40.630.30">
    <property type="match status" value="2"/>
</dbReference>
<dbReference type="PANTHER" id="PTHR43420:SF47">
    <property type="entry name" value="N-ACETYLTRANSFERASE DOMAIN-CONTAINING PROTEIN"/>
    <property type="match status" value="1"/>
</dbReference>
<dbReference type="SUPFAM" id="SSF55729">
    <property type="entry name" value="Acyl-CoA N-acyltransferases (Nat)"/>
    <property type="match status" value="2"/>
</dbReference>
<keyword evidence="2" id="KW-0012">Acyltransferase</keyword>
<gene>
    <name evidence="4" type="ORF">D7322_04705</name>
</gene>
<dbReference type="RefSeq" id="WP_121121786.1">
    <property type="nucleotide sequence ID" value="NZ_RBWS01000004.1"/>
</dbReference>
<dbReference type="InterPro" id="IPR000182">
    <property type="entry name" value="GNAT_dom"/>
</dbReference>
<dbReference type="EMBL" id="RBWS01000004">
    <property type="protein sequence ID" value="RKO72745.1"/>
    <property type="molecule type" value="Genomic_DNA"/>
</dbReference>
<evidence type="ECO:0000259" key="3">
    <source>
        <dbReference type="PROSITE" id="PS51186"/>
    </source>
</evidence>
<dbReference type="Pfam" id="PF00583">
    <property type="entry name" value="Acetyltransf_1"/>
    <property type="match status" value="2"/>
</dbReference>
<feature type="domain" description="N-acetyltransferase" evidence="3">
    <location>
        <begin position="159"/>
        <end position="280"/>
    </location>
</feature>
<keyword evidence="1 4" id="KW-0808">Transferase</keyword>
<organism evidence="4 5">
    <name type="scientific">Sphingobacterium puteale</name>
    <dbReference type="NCBI Taxonomy" id="2420510"/>
    <lineage>
        <taxon>Bacteria</taxon>
        <taxon>Pseudomonadati</taxon>
        <taxon>Bacteroidota</taxon>
        <taxon>Sphingobacteriia</taxon>
        <taxon>Sphingobacteriales</taxon>
        <taxon>Sphingobacteriaceae</taxon>
        <taxon>Sphingobacterium</taxon>
    </lineage>
</organism>
<name>A0A420W2C7_9SPHI</name>
<accession>A0A420W2C7</accession>
<evidence type="ECO:0000313" key="5">
    <source>
        <dbReference type="Proteomes" id="UP000282423"/>
    </source>
</evidence>
<dbReference type="GO" id="GO:0016747">
    <property type="term" value="F:acyltransferase activity, transferring groups other than amino-acyl groups"/>
    <property type="evidence" value="ECO:0007669"/>
    <property type="project" value="InterPro"/>
</dbReference>
<dbReference type="OrthoDB" id="4228396at2"/>
<keyword evidence="5" id="KW-1185">Reference proteome</keyword>
<dbReference type="InterPro" id="IPR050680">
    <property type="entry name" value="YpeA/RimI_acetyltransf"/>
</dbReference>
<evidence type="ECO:0000256" key="1">
    <source>
        <dbReference type="ARBA" id="ARBA00022679"/>
    </source>
</evidence>
<sequence>MSSKIRQLTQSDFPKLLEAINAAFEDYIVPFHLDVEQLRQKIRIEDIDFAWSVGTFVAGKLVAFMLHGLRELDHHPVVYNGGTGVLPGFRGLGLVGKMYDYLLPLLGQHQAKWIVLEAIESNQSAIRAYEKTGFLISRKLLCFNGVIQSAKVEEVATIQTLSNLSWTLLQSFWDILPSWQSAPQSMDTLRPNALGAYVNGELVGYILFSLGNKRIYHIAVAPEFRGKGVGRQLFQALRNELPAENIQFNNIDAKAEELKLFLEKQGLVNGINQLEMTKVL</sequence>
<evidence type="ECO:0000256" key="2">
    <source>
        <dbReference type="ARBA" id="ARBA00023315"/>
    </source>
</evidence>
<reference evidence="4 5" key="1">
    <citation type="submission" date="2018-10" db="EMBL/GenBank/DDBJ databases">
        <title>Sphingobacterium sp. M05W1-28.</title>
        <authorList>
            <person name="Cai H."/>
        </authorList>
    </citation>
    <scope>NUCLEOTIDE SEQUENCE [LARGE SCALE GENOMIC DNA]</scope>
    <source>
        <strain evidence="4 5">M05W1-28</strain>
    </source>
</reference>
<dbReference type="Proteomes" id="UP000282423">
    <property type="component" value="Unassembled WGS sequence"/>
</dbReference>
<dbReference type="PROSITE" id="PS51186">
    <property type="entry name" value="GNAT"/>
    <property type="match status" value="2"/>
</dbReference>
<protein>
    <submittedName>
        <fullName evidence="4">GNAT family N-acetyltransferase</fullName>
    </submittedName>
</protein>
<dbReference type="PANTHER" id="PTHR43420">
    <property type="entry name" value="ACETYLTRANSFERASE"/>
    <property type="match status" value="1"/>
</dbReference>
<feature type="domain" description="N-acetyltransferase" evidence="3">
    <location>
        <begin position="3"/>
        <end position="153"/>
    </location>
</feature>